<gene>
    <name evidence="1" type="ORF">SH601_11635</name>
</gene>
<proteinExistence type="predicted"/>
<name>A0ACC6M788_9BACI</name>
<sequence>MSYIYKPFDLEKWIANHYLKKGITTPSLMDIRKIAISFDIQLGFREKRSYSFTYGKSKIISIDSRLTLEEQREQFFHELCHILRHCGSQLVMPKAFHDLQEWDAKRFTRYAAIPFNMLKLFDLKSEYIVDDMAQSFNVGTKVVKERLDGIHRNILYYYNCNR</sequence>
<comment type="caution">
    <text evidence="1">The sequence shown here is derived from an EMBL/GenBank/DDBJ whole genome shotgun (WGS) entry which is preliminary data.</text>
</comment>
<reference evidence="1" key="1">
    <citation type="submission" date="2023-11" db="EMBL/GenBank/DDBJ databases">
        <title>Gracilibacillus pellucida a moderately halophilic bacterium isolated from saline soil in Xinjiang province.</title>
        <authorList>
            <person name="Zhang Z."/>
            <person name="Tan F."/>
            <person name="Wang Y."/>
            <person name="Xia M."/>
        </authorList>
    </citation>
    <scope>NUCLEOTIDE SEQUENCE</scope>
    <source>
        <strain evidence="1">S3-1-1</strain>
    </source>
</reference>
<dbReference type="EMBL" id="JAWZSR010000006">
    <property type="protein sequence ID" value="MDX8046632.1"/>
    <property type="molecule type" value="Genomic_DNA"/>
</dbReference>
<accession>A0ACC6M788</accession>
<organism evidence="1 2">
    <name type="scientific">Gracilibacillus pellucidus</name>
    <dbReference type="NCBI Taxonomy" id="3095368"/>
    <lineage>
        <taxon>Bacteria</taxon>
        <taxon>Bacillati</taxon>
        <taxon>Bacillota</taxon>
        <taxon>Bacilli</taxon>
        <taxon>Bacillales</taxon>
        <taxon>Bacillaceae</taxon>
        <taxon>Gracilibacillus</taxon>
    </lineage>
</organism>
<evidence type="ECO:0000313" key="1">
    <source>
        <dbReference type="EMBL" id="MDX8046632.1"/>
    </source>
</evidence>
<dbReference type="Proteomes" id="UP001277972">
    <property type="component" value="Unassembled WGS sequence"/>
</dbReference>
<keyword evidence="2" id="KW-1185">Reference proteome</keyword>
<protein>
    <submittedName>
        <fullName evidence="1">ImmA/IrrE family metallo-endopeptidase</fullName>
    </submittedName>
</protein>
<evidence type="ECO:0000313" key="2">
    <source>
        <dbReference type="Proteomes" id="UP001277972"/>
    </source>
</evidence>